<sequence>MKCPDIPNRCLDIAKEAHDPVFDIVAATKATQTLPGCNPAYLECIKNMDGMCSRSNYSYKQLANHSPDTYEPGATQGNPVTCVLQIAPDHFKYFLDNDSAEIPIPSNQNCPLRELHRVAHVELGSLA</sequence>
<name>A0AAN4YRM0_ASPOZ</name>
<accession>A0AAN4YRM0</accession>
<protein>
    <submittedName>
        <fullName evidence="1">Unnamed protein product</fullName>
    </submittedName>
</protein>
<gene>
    <name evidence="1" type="ORF">Aory04_001026600</name>
</gene>
<evidence type="ECO:0000313" key="1">
    <source>
        <dbReference type="EMBL" id="GMG34989.1"/>
    </source>
</evidence>
<dbReference type="AlphaFoldDB" id="A0AAN4YRM0"/>
<evidence type="ECO:0000313" key="2">
    <source>
        <dbReference type="Proteomes" id="UP001165205"/>
    </source>
</evidence>
<reference evidence="1" key="1">
    <citation type="submission" date="2023-04" db="EMBL/GenBank/DDBJ databases">
        <title>Aspergillus oryzae NBRC 4228.</title>
        <authorList>
            <person name="Ichikawa N."/>
            <person name="Sato H."/>
            <person name="Tonouchi N."/>
        </authorList>
    </citation>
    <scope>NUCLEOTIDE SEQUENCE</scope>
    <source>
        <strain evidence="1">NBRC 4228</strain>
    </source>
</reference>
<comment type="caution">
    <text evidence="1">The sequence shown here is derived from an EMBL/GenBank/DDBJ whole genome shotgun (WGS) entry which is preliminary data.</text>
</comment>
<organism evidence="1 2">
    <name type="scientific">Aspergillus oryzae</name>
    <name type="common">Yellow koji mold</name>
    <dbReference type="NCBI Taxonomy" id="5062"/>
    <lineage>
        <taxon>Eukaryota</taxon>
        <taxon>Fungi</taxon>
        <taxon>Dikarya</taxon>
        <taxon>Ascomycota</taxon>
        <taxon>Pezizomycotina</taxon>
        <taxon>Eurotiomycetes</taxon>
        <taxon>Eurotiomycetidae</taxon>
        <taxon>Eurotiales</taxon>
        <taxon>Aspergillaceae</taxon>
        <taxon>Aspergillus</taxon>
        <taxon>Aspergillus subgen. Circumdati</taxon>
    </lineage>
</organism>
<dbReference type="Proteomes" id="UP001165205">
    <property type="component" value="Unassembled WGS sequence"/>
</dbReference>
<dbReference type="EMBL" id="BSYA01000154">
    <property type="protein sequence ID" value="GMG34989.1"/>
    <property type="molecule type" value="Genomic_DNA"/>
</dbReference>
<proteinExistence type="predicted"/>